<proteinExistence type="predicted"/>
<keyword evidence="2" id="KW-1185">Reference proteome</keyword>
<dbReference type="PATRIC" id="fig|45076.6.peg.2558"/>
<accession>A0A0W1A2Z0</accession>
<evidence type="ECO:0000313" key="1">
    <source>
        <dbReference type="EMBL" id="KTD75762.1"/>
    </source>
</evidence>
<name>A0A0W1A2Z0_9GAMM</name>
<protein>
    <submittedName>
        <fullName evidence="1">Uncharacterized protein</fullName>
    </submittedName>
</protein>
<reference evidence="1 2" key="1">
    <citation type="submission" date="2015-11" db="EMBL/GenBank/DDBJ databases">
        <title>Genomic analysis of 38 Legionella species identifies large and diverse effector repertoires.</title>
        <authorList>
            <person name="Burstein D."/>
            <person name="Amaro F."/>
            <person name="Zusman T."/>
            <person name="Lifshitz Z."/>
            <person name="Cohen O."/>
            <person name="Gilbert J.A."/>
            <person name="Pupko T."/>
            <person name="Shuman H.A."/>
            <person name="Segal G."/>
        </authorList>
    </citation>
    <scope>NUCLEOTIDE SEQUENCE [LARGE SCALE GENOMIC DNA]</scope>
    <source>
        <strain evidence="1 2">ATCC 49508</strain>
    </source>
</reference>
<dbReference type="OrthoDB" id="9131312at2"/>
<evidence type="ECO:0000313" key="2">
    <source>
        <dbReference type="Proteomes" id="UP000054662"/>
    </source>
</evidence>
<sequence>MTSIINLLENSVSKYIKEMTQQATLTQKLSEELIGNKQSVLEWSKEMSRPIREFSEYFEKLRKNREEFIENISKQSDYSAGLIMNVLSPFLAKRGWFITGGEFSFKGLKALATAIQNTNDTDKNLADTQEKELENFFIDHITSLSKTYQEEILLTWPHRKKIIESAFKAHQESIYELSVPVFLSQSDGICEEIFGSYLFTDHNGKLYDVVENKINEVPNKSNLRKSFVQLLIIKNEMRTKTSDRDINKIIDPFYCPVNRHGVLHGLDVDYGNRANSLRCISLLSFLTTVKTYFD</sequence>
<dbReference type="STRING" id="45076.Lwor_2328"/>
<gene>
    <name evidence="1" type="ORF">Lwor_2328</name>
</gene>
<comment type="caution">
    <text evidence="1">The sequence shown here is derived from an EMBL/GenBank/DDBJ whole genome shotgun (WGS) entry which is preliminary data.</text>
</comment>
<dbReference type="Proteomes" id="UP000054662">
    <property type="component" value="Unassembled WGS sequence"/>
</dbReference>
<dbReference type="AlphaFoldDB" id="A0A0W1A2Z0"/>
<organism evidence="1 2">
    <name type="scientific">Legionella worsleiensis</name>
    <dbReference type="NCBI Taxonomy" id="45076"/>
    <lineage>
        <taxon>Bacteria</taxon>
        <taxon>Pseudomonadati</taxon>
        <taxon>Pseudomonadota</taxon>
        <taxon>Gammaproteobacteria</taxon>
        <taxon>Legionellales</taxon>
        <taxon>Legionellaceae</taxon>
        <taxon>Legionella</taxon>
    </lineage>
</organism>
<dbReference type="RefSeq" id="WP_058494099.1">
    <property type="nucleotide sequence ID" value="NZ_CBCRUR010000021.1"/>
</dbReference>
<dbReference type="EMBL" id="LNZC01000031">
    <property type="protein sequence ID" value="KTD75762.1"/>
    <property type="molecule type" value="Genomic_DNA"/>
</dbReference>